<evidence type="ECO:0000256" key="1">
    <source>
        <dbReference type="ARBA" id="ARBA00006471"/>
    </source>
</evidence>
<dbReference type="HAMAP" id="MF_01302_A">
    <property type="entry name" value="Ribosomal_uS8_A"/>
    <property type="match status" value="1"/>
</dbReference>
<sequence>MVLLDTLSNALTSITNAEIRRRSEVVIWPASKLIIRVLRVMQRYGYIGEFEYVDDGRWGKIVVQLLGRINKAGAIKPRWSITYREILELPYWIRRYLPSRDIGILIISTSQGVISHKEAIEKKIGGILLAYVY</sequence>
<dbReference type="AlphaFoldDB" id="A0A7C5XIM6"/>
<dbReference type="InterPro" id="IPR000630">
    <property type="entry name" value="Ribosomal_uS8"/>
</dbReference>
<dbReference type="Pfam" id="PF00410">
    <property type="entry name" value="Ribosomal_S8"/>
    <property type="match status" value="1"/>
</dbReference>
<dbReference type="SUPFAM" id="SSF56047">
    <property type="entry name" value="Ribosomal protein S8"/>
    <property type="match status" value="1"/>
</dbReference>
<dbReference type="EMBL" id="DRUB01000139">
    <property type="protein sequence ID" value="HHR96601.1"/>
    <property type="molecule type" value="Genomic_DNA"/>
</dbReference>
<evidence type="ECO:0000256" key="7">
    <source>
        <dbReference type="RuleBase" id="RU003660"/>
    </source>
</evidence>
<dbReference type="EMBL" id="DRZI01000204">
    <property type="protein sequence ID" value="HHP81983.1"/>
    <property type="molecule type" value="Genomic_DNA"/>
</dbReference>
<dbReference type="GO" id="GO:0019843">
    <property type="term" value="F:rRNA binding"/>
    <property type="evidence" value="ECO:0007669"/>
    <property type="project" value="UniProtKB-UniRule"/>
</dbReference>
<evidence type="ECO:0000313" key="8">
    <source>
        <dbReference type="EMBL" id="HHP81983.1"/>
    </source>
</evidence>
<keyword evidence="4 6" id="KW-0689">Ribosomal protein</keyword>
<evidence type="ECO:0000256" key="3">
    <source>
        <dbReference type="ARBA" id="ARBA00022884"/>
    </source>
</evidence>
<proteinExistence type="inferred from homology"/>
<keyword evidence="2 6" id="KW-0699">rRNA-binding</keyword>
<dbReference type="GO" id="GO:0003735">
    <property type="term" value="F:structural constituent of ribosome"/>
    <property type="evidence" value="ECO:0007669"/>
    <property type="project" value="InterPro"/>
</dbReference>
<dbReference type="PROSITE" id="PS00053">
    <property type="entry name" value="RIBOSOMAL_S8"/>
    <property type="match status" value="1"/>
</dbReference>
<dbReference type="PANTHER" id="PTHR11758">
    <property type="entry name" value="40S RIBOSOMAL PROTEIN S15A"/>
    <property type="match status" value="1"/>
</dbReference>
<dbReference type="GO" id="GO:0006412">
    <property type="term" value="P:translation"/>
    <property type="evidence" value="ECO:0007669"/>
    <property type="project" value="UniProtKB-UniRule"/>
</dbReference>
<dbReference type="InterPro" id="IPR047863">
    <property type="entry name" value="Ribosomal_uS8_CS"/>
</dbReference>
<keyword evidence="3 6" id="KW-0694">RNA-binding</keyword>
<evidence type="ECO:0000313" key="9">
    <source>
        <dbReference type="EMBL" id="HHR96601.1"/>
    </source>
</evidence>
<accession>A0A7C5XIM6</accession>
<organism evidence="8">
    <name type="scientific">Ignisphaera aggregans</name>
    <dbReference type="NCBI Taxonomy" id="334771"/>
    <lineage>
        <taxon>Archaea</taxon>
        <taxon>Thermoproteota</taxon>
        <taxon>Thermoprotei</taxon>
        <taxon>Desulfurococcales</taxon>
        <taxon>Desulfurococcaceae</taxon>
        <taxon>Ignisphaera</taxon>
    </lineage>
</organism>
<name>A0A7C5XIM6_9CREN</name>
<gene>
    <name evidence="6" type="primary">rps8</name>
    <name evidence="9" type="ORF">ENL47_07305</name>
    <name evidence="8" type="ORF">ENM84_04880</name>
</gene>
<comment type="function">
    <text evidence="6">One of the primary rRNA binding proteins, it binds directly to 16S rRNA central domain where it helps coordinate assembly of the platform of the 30S subunit.</text>
</comment>
<evidence type="ECO:0000256" key="2">
    <source>
        <dbReference type="ARBA" id="ARBA00022730"/>
    </source>
</evidence>
<evidence type="ECO:0000256" key="5">
    <source>
        <dbReference type="ARBA" id="ARBA00023274"/>
    </source>
</evidence>
<dbReference type="InterPro" id="IPR035987">
    <property type="entry name" value="Ribosomal_uS8_sf"/>
</dbReference>
<comment type="subunit">
    <text evidence="6">Part of the 30S ribosomal subunit.</text>
</comment>
<comment type="caution">
    <text evidence="8">The sequence shown here is derived from an EMBL/GenBank/DDBJ whole genome shotgun (WGS) entry which is preliminary data.</text>
</comment>
<dbReference type="FunFam" id="3.30.1370.30:FF:000001">
    <property type="entry name" value="40S ribosomal protein S15a"/>
    <property type="match status" value="1"/>
</dbReference>
<dbReference type="GO" id="GO:1990904">
    <property type="term" value="C:ribonucleoprotein complex"/>
    <property type="evidence" value="ECO:0007669"/>
    <property type="project" value="UniProtKB-KW"/>
</dbReference>
<reference evidence="8" key="1">
    <citation type="journal article" date="2020" name="mSystems">
        <title>Genome- and Community-Level Interaction Insights into Carbon Utilization and Element Cycling Functions of Hydrothermarchaeota in Hydrothermal Sediment.</title>
        <authorList>
            <person name="Zhou Z."/>
            <person name="Liu Y."/>
            <person name="Xu W."/>
            <person name="Pan J."/>
            <person name="Luo Z.H."/>
            <person name="Li M."/>
        </authorList>
    </citation>
    <scope>NUCLEOTIDE SEQUENCE [LARGE SCALE GENOMIC DNA]</scope>
    <source>
        <strain evidence="9">SpSt-1</strain>
        <strain evidence="8">SpSt-1121</strain>
    </source>
</reference>
<comment type="similarity">
    <text evidence="1 6 7">Belongs to the universal ribosomal protein uS8 family.</text>
</comment>
<dbReference type="NCBIfam" id="NF003115">
    <property type="entry name" value="PRK04034.1"/>
    <property type="match status" value="1"/>
</dbReference>
<protein>
    <recommendedName>
        <fullName evidence="6">Small ribosomal subunit protein uS8</fullName>
    </recommendedName>
</protein>
<evidence type="ECO:0000256" key="6">
    <source>
        <dbReference type="HAMAP-Rule" id="MF_01302"/>
    </source>
</evidence>
<dbReference type="GO" id="GO:0005840">
    <property type="term" value="C:ribosome"/>
    <property type="evidence" value="ECO:0007669"/>
    <property type="project" value="UniProtKB-KW"/>
</dbReference>
<keyword evidence="5 6" id="KW-0687">Ribonucleoprotein</keyword>
<dbReference type="Gene3D" id="3.30.1490.10">
    <property type="match status" value="1"/>
</dbReference>
<evidence type="ECO:0000256" key="4">
    <source>
        <dbReference type="ARBA" id="ARBA00022980"/>
    </source>
</evidence>
<dbReference type="Gene3D" id="3.30.1370.30">
    <property type="match status" value="1"/>
</dbReference>